<gene>
    <name evidence="1" type="primary">hpnK</name>
    <name evidence="1" type="ORF">GL267_004745</name>
</gene>
<name>A0ACD5H8U6_9PROT</name>
<sequence>MKGWNSFASCGNATVEVGQGNGRRIIFTADDFGLDEAVNQAVESAHREGVLTAASLMVTAPAAADAVARAKTLPDLGVGLHLTLVDGTPCLPAEQIPDLVDAQGRFAADLWLRGVRYFFLPGVRRQLAAEIRAQFAAFARTGLVLDHANAHKHLHLHPTILQLMMDVGKDFGLRAVRLPREPLKAARCAGAQGLAPAFWSLFLRPWLARMRRQLDSHRLMHNDLLYGLDATGHMDETRLLKALHCLPAAGVTEIYFHPATVQTPVLHALMPGYEPHAEWVALMSPKVKDYLRDHGIAKGTFGDFAVR</sequence>
<reference evidence="1" key="1">
    <citation type="submission" date="2023-06" db="EMBL/GenBank/DDBJ databases">
        <title>Complete and circular genome of Acidithiobacillus ferrianus DSM 107098.</title>
        <authorList>
            <person name="Norris P.R."/>
            <person name="Falagan C."/>
            <person name="Moya-Beltran A."/>
            <person name="Castro M."/>
            <person name="Quatrini R."/>
            <person name="Johnson D.B."/>
        </authorList>
    </citation>
    <scope>NUCLEOTIDE SEQUENCE</scope>
    <source>
        <strain evidence="1">MG</strain>
    </source>
</reference>
<protein>
    <submittedName>
        <fullName evidence="1">Hopanoid biosynthesis-associated protein HpnK</fullName>
    </submittedName>
</protein>
<dbReference type="EMBL" id="CP127523">
    <property type="protein sequence ID" value="XRI69998.1"/>
    <property type="molecule type" value="Genomic_DNA"/>
</dbReference>
<organism evidence="1 2">
    <name type="scientific">Acidithiobacillus ferrianus</name>
    <dbReference type="NCBI Taxonomy" id="2678518"/>
    <lineage>
        <taxon>Bacteria</taxon>
        <taxon>Pseudomonadati</taxon>
        <taxon>Pseudomonadota</taxon>
        <taxon>Acidithiobacillia</taxon>
        <taxon>Acidithiobacillales</taxon>
        <taxon>Acidithiobacillaceae</taxon>
        <taxon>Acidithiobacillus</taxon>
    </lineage>
</organism>
<evidence type="ECO:0000313" key="2">
    <source>
        <dbReference type="Proteomes" id="UP000470022"/>
    </source>
</evidence>
<dbReference type="Proteomes" id="UP000470022">
    <property type="component" value="Chromosome"/>
</dbReference>
<keyword evidence="2" id="KW-1185">Reference proteome</keyword>
<evidence type="ECO:0000313" key="1">
    <source>
        <dbReference type="EMBL" id="XRI69998.1"/>
    </source>
</evidence>
<accession>A0ACD5H8U6</accession>
<proteinExistence type="predicted"/>